<evidence type="ECO:0000313" key="2">
    <source>
        <dbReference type="Proteomes" id="UP000694861"/>
    </source>
</evidence>
<reference evidence="3" key="2">
    <citation type="submission" date="2025-08" db="UniProtKB">
        <authorList>
            <consortium name="RefSeq"/>
        </authorList>
    </citation>
    <scope>IDENTIFICATION</scope>
</reference>
<evidence type="ECO:0000313" key="3">
    <source>
        <dbReference type="RefSeq" id="XP_016648980.1"/>
    </source>
</evidence>
<keyword evidence="2" id="KW-1185">Reference proteome</keyword>
<accession>A0ABM1LNK3</accession>
<name>A0ABM1LNK3_PRUMU</name>
<feature type="compositionally biased region" description="Low complexity" evidence="1">
    <location>
        <begin position="37"/>
        <end position="57"/>
    </location>
</feature>
<reference evidence="2" key="1">
    <citation type="journal article" date="2012" name="Nat. Commun.">
        <title>The genome of Prunus mume.</title>
        <authorList>
            <person name="Zhang Q."/>
            <person name="Chen W."/>
            <person name="Sun L."/>
            <person name="Zhao F."/>
            <person name="Huang B."/>
            <person name="Yang W."/>
            <person name="Tao Y."/>
            <person name="Wang J."/>
            <person name="Yuan Z."/>
            <person name="Fan G."/>
            <person name="Xing Z."/>
            <person name="Han C."/>
            <person name="Pan H."/>
            <person name="Zhong X."/>
            <person name="Shi W."/>
            <person name="Liang X."/>
            <person name="Du D."/>
            <person name="Sun F."/>
            <person name="Xu Z."/>
            <person name="Hao R."/>
            <person name="Lv T."/>
            <person name="Lv Y."/>
            <person name="Zheng Z."/>
            <person name="Sun M."/>
            <person name="Luo L."/>
            <person name="Cai M."/>
            <person name="Gao Y."/>
            <person name="Wang J."/>
            <person name="Yin Y."/>
            <person name="Xu X."/>
            <person name="Cheng T."/>
            <person name="Wang J."/>
        </authorList>
    </citation>
    <scope>NUCLEOTIDE SEQUENCE [LARGE SCALE GENOMIC DNA]</scope>
</reference>
<evidence type="ECO:0000256" key="1">
    <source>
        <dbReference type="SAM" id="MobiDB-lite"/>
    </source>
</evidence>
<feature type="region of interest" description="Disordered" evidence="1">
    <location>
        <begin position="27"/>
        <end position="61"/>
    </location>
</feature>
<proteinExistence type="predicted"/>
<sequence length="206" mass="23312">MKSSLNSSPLPSIRRLSFLNPKFLSSQTQFPKPHLESSLSKNPNPSTNSSQSVTSKSDFPEKATSEIEFHEDLFGRDSEITQTKVISTLLSHRSEPNSALEHFIWAEKERGFLKGVDAFCVLLHILTRFEETHVRAQILLNQYASGDSGPAQQVFFDRLIDCAKSMSLFKHRVVNSNLCFRFRCEVSSEALVHALWFGHMGDNTFC</sequence>
<protein>
    <submittedName>
        <fullName evidence="3">Pentatricopeptide repeat-containing protein At2g39230, mitochondrial-like</fullName>
    </submittedName>
</protein>
<gene>
    <name evidence="3" type="primary">LOC107880925</name>
</gene>
<dbReference type="GeneID" id="107880925"/>
<organism evidence="2 3">
    <name type="scientific">Prunus mume</name>
    <name type="common">Japanese apricot</name>
    <name type="synonym">Armeniaca mume</name>
    <dbReference type="NCBI Taxonomy" id="102107"/>
    <lineage>
        <taxon>Eukaryota</taxon>
        <taxon>Viridiplantae</taxon>
        <taxon>Streptophyta</taxon>
        <taxon>Embryophyta</taxon>
        <taxon>Tracheophyta</taxon>
        <taxon>Spermatophyta</taxon>
        <taxon>Magnoliopsida</taxon>
        <taxon>eudicotyledons</taxon>
        <taxon>Gunneridae</taxon>
        <taxon>Pentapetalae</taxon>
        <taxon>rosids</taxon>
        <taxon>fabids</taxon>
        <taxon>Rosales</taxon>
        <taxon>Rosaceae</taxon>
        <taxon>Amygdaloideae</taxon>
        <taxon>Amygdaleae</taxon>
        <taxon>Prunus</taxon>
    </lineage>
</organism>
<dbReference type="Proteomes" id="UP000694861">
    <property type="component" value="Linkage group LG1"/>
</dbReference>
<dbReference type="RefSeq" id="XP_016648980.1">
    <property type="nucleotide sequence ID" value="XM_016793494.1"/>
</dbReference>